<dbReference type="EMBL" id="JAVRRD010000024">
    <property type="protein sequence ID" value="KAK5047831.1"/>
    <property type="molecule type" value="Genomic_DNA"/>
</dbReference>
<organism evidence="2 3">
    <name type="scientific">Exophiala bonariae</name>
    <dbReference type="NCBI Taxonomy" id="1690606"/>
    <lineage>
        <taxon>Eukaryota</taxon>
        <taxon>Fungi</taxon>
        <taxon>Dikarya</taxon>
        <taxon>Ascomycota</taxon>
        <taxon>Pezizomycotina</taxon>
        <taxon>Eurotiomycetes</taxon>
        <taxon>Chaetothyriomycetidae</taxon>
        <taxon>Chaetothyriales</taxon>
        <taxon>Herpotrichiellaceae</taxon>
        <taxon>Exophiala</taxon>
    </lineage>
</organism>
<comment type="caution">
    <text evidence="2">The sequence shown here is derived from an EMBL/GenBank/DDBJ whole genome shotgun (WGS) entry which is preliminary data.</text>
</comment>
<dbReference type="RefSeq" id="XP_064703358.1">
    <property type="nucleotide sequence ID" value="XM_064850057.1"/>
</dbReference>
<dbReference type="InterPro" id="IPR010730">
    <property type="entry name" value="HET"/>
</dbReference>
<accession>A0AAV9N1M8</accession>
<protein>
    <recommendedName>
        <fullName evidence="1">Heterokaryon incompatibility domain-containing protein</fullName>
    </recommendedName>
</protein>
<dbReference type="PANTHER" id="PTHR24148">
    <property type="entry name" value="ANKYRIN REPEAT DOMAIN-CONTAINING PROTEIN 39 HOMOLOG-RELATED"/>
    <property type="match status" value="1"/>
</dbReference>
<dbReference type="Proteomes" id="UP001358417">
    <property type="component" value="Unassembled WGS sequence"/>
</dbReference>
<feature type="domain" description="Heterokaryon incompatibility" evidence="1">
    <location>
        <begin position="1"/>
        <end position="79"/>
    </location>
</feature>
<proteinExistence type="predicted"/>
<evidence type="ECO:0000313" key="2">
    <source>
        <dbReference type="EMBL" id="KAK5047831.1"/>
    </source>
</evidence>
<gene>
    <name evidence="2" type="ORF">LTR84_006496</name>
</gene>
<dbReference type="PANTHER" id="PTHR24148:SF64">
    <property type="entry name" value="HETEROKARYON INCOMPATIBILITY DOMAIN-CONTAINING PROTEIN"/>
    <property type="match status" value="1"/>
</dbReference>
<keyword evidence="3" id="KW-1185">Reference proteome</keyword>
<reference evidence="2 3" key="1">
    <citation type="submission" date="2023-08" db="EMBL/GenBank/DDBJ databases">
        <title>Black Yeasts Isolated from many extreme environments.</title>
        <authorList>
            <person name="Coleine C."/>
            <person name="Stajich J.E."/>
            <person name="Selbmann L."/>
        </authorList>
    </citation>
    <scope>NUCLEOTIDE SEQUENCE [LARGE SCALE GENOMIC DNA]</scope>
    <source>
        <strain evidence="2 3">CCFEE 5792</strain>
    </source>
</reference>
<dbReference type="InterPro" id="IPR052895">
    <property type="entry name" value="HetReg/Transcr_Mod"/>
</dbReference>
<dbReference type="GeneID" id="89974668"/>
<sequence>MGDIYRSAVRTVIWLGPPDDSTARAFATCARLANYAGTDSLEGENVAADAMKEEFDSNDTSVEDLVEKPWWSRCWVVQEVILARDVTIVCGWNTMSWDTFTTAIDIGFAKGVWETHVLGLIESGQFEELQSFMTMKEVDKLDSVADRFLDLLFELRQRSATDHRDKIFACLGLVNDTSIDLAIVPDYQSSTEHVYINATKAIMTCSGNLDLLGVCSVNQRNESVLKVPSWVPDWSTQGSIALPLGKDAKGQRRKFAAAKDSRASPRFTDYSQTIILSGNVFDEITELGDSLPDMAELNWEVSDLEEDEPCDNTTEKGWFADLREAGKDFRHAGQMISDISSNFFALVPYLSTFINWEKLGAIQDPTPVRTGVSHEEVYWRTLCTDQMPEGYTETQRQYREWYGSLAPIRSLLRWRVGLAPSIFKPVGLAAYLRSTWQKYPDFGHLMKHLTHRRLGRTKGGYLCLVPASAQVGDEIALFRGGRVPLVIRDQGGGYHTLVGEAFVLEIMYGDGFEDSACRDIKIR</sequence>
<dbReference type="Pfam" id="PF26639">
    <property type="entry name" value="Het-6_barrel"/>
    <property type="match status" value="1"/>
</dbReference>
<evidence type="ECO:0000259" key="1">
    <source>
        <dbReference type="Pfam" id="PF06985"/>
    </source>
</evidence>
<dbReference type="AlphaFoldDB" id="A0AAV9N1M8"/>
<evidence type="ECO:0000313" key="3">
    <source>
        <dbReference type="Proteomes" id="UP001358417"/>
    </source>
</evidence>
<name>A0AAV9N1M8_9EURO</name>
<dbReference type="Pfam" id="PF06985">
    <property type="entry name" value="HET"/>
    <property type="match status" value="1"/>
</dbReference>